<dbReference type="EMBL" id="CP091092">
    <property type="protein sequence ID" value="WFN36512.1"/>
    <property type="molecule type" value="Genomic_DNA"/>
</dbReference>
<evidence type="ECO:0000313" key="3">
    <source>
        <dbReference type="Proteomes" id="UP001218895"/>
    </source>
</evidence>
<reference evidence="2" key="1">
    <citation type="submission" date="2022-01" db="EMBL/GenBank/DDBJ databases">
        <title>Complete genome of Methanomicrobium antiquum DSM 21220.</title>
        <authorList>
            <person name="Chen S.-C."/>
            <person name="You Y.-T."/>
            <person name="Zhou Y.-Z."/>
            <person name="Lai M.-C."/>
        </authorList>
    </citation>
    <scope>NUCLEOTIDE SEQUENCE</scope>
    <source>
        <strain evidence="2">DSM 21220</strain>
    </source>
</reference>
<dbReference type="Gene3D" id="2.40.50.140">
    <property type="entry name" value="Nucleic acid-binding proteins"/>
    <property type="match status" value="2"/>
</dbReference>
<dbReference type="InterPro" id="IPR051231">
    <property type="entry name" value="SOSS-B"/>
</dbReference>
<dbReference type="GO" id="GO:0010212">
    <property type="term" value="P:response to ionizing radiation"/>
    <property type="evidence" value="ECO:0007669"/>
    <property type="project" value="TreeGrafter"/>
</dbReference>
<organism evidence="2 3">
    <name type="scientific">Methanomicrobium antiquum</name>
    <dbReference type="NCBI Taxonomy" id="487686"/>
    <lineage>
        <taxon>Archaea</taxon>
        <taxon>Methanobacteriati</taxon>
        <taxon>Methanobacteriota</taxon>
        <taxon>Stenosarchaea group</taxon>
        <taxon>Methanomicrobia</taxon>
        <taxon>Methanomicrobiales</taxon>
        <taxon>Methanomicrobiaceae</taxon>
        <taxon>Methanomicrobium</taxon>
    </lineage>
</organism>
<dbReference type="CDD" id="cd04491">
    <property type="entry name" value="SoSSB_OBF"/>
    <property type="match status" value="2"/>
</dbReference>
<dbReference type="AlphaFoldDB" id="A0AAF0FQ68"/>
<name>A0AAF0FQ68_9EURY</name>
<dbReference type="SUPFAM" id="SSF50249">
    <property type="entry name" value="Nucleic acid-binding proteins"/>
    <property type="match status" value="3"/>
</dbReference>
<dbReference type="Proteomes" id="UP001218895">
    <property type="component" value="Chromosome"/>
</dbReference>
<dbReference type="PANTHER" id="PTHR13356:SF8">
    <property type="entry name" value="REPLICATION PROTEIN A"/>
    <property type="match status" value="1"/>
</dbReference>
<dbReference type="GeneID" id="79950785"/>
<accession>A0AAF0FQ68</accession>
<dbReference type="GO" id="GO:0003677">
    <property type="term" value="F:DNA binding"/>
    <property type="evidence" value="ECO:0007669"/>
    <property type="project" value="UniProtKB-KW"/>
</dbReference>
<dbReference type="RefSeq" id="WP_278099349.1">
    <property type="nucleotide sequence ID" value="NZ_CP091092.1"/>
</dbReference>
<proteinExistence type="predicted"/>
<sequence length="415" mass="46086">MDIDPQVTERISRKIEEKGASVDIERIQSKLNLLISDFGIPVEEAERTVTNEFIRELNLNSQENRGNPDIIDIADANPGDWVTVEGKIVSLSTPPSPSMAQTGIIADDSGAIRFVVWAKADCQEMEVGKWYRLESATVDEYRGSPSMKIHSGTTVTEIEDKVSVMPDPVGISELKPGVATVRVKVIQDWEPRHERIFQTGILGDESGTAKFVTWKDINNTRLEEGKVYNIYYAGVDEYQGRISLNLTGTMFVEDEGADIEVSGGKTTITGAFINLGPGSGLIKRCPVEGCSRVLNRQNFCPIHEIQNKFRYDLRITGVLDDGNSATNVLIQREETEKITGIALEKAIEIAENNPLGMDDVFMRMQDILMGRYFSCRGNDMDGTILVKSCEPLGFDSEKHTALINRADRADMEVDL</sequence>
<evidence type="ECO:0000313" key="2">
    <source>
        <dbReference type="EMBL" id="WFN36512.1"/>
    </source>
</evidence>
<keyword evidence="3" id="KW-1185">Reference proteome</keyword>
<dbReference type="PANTHER" id="PTHR13356">
    <property type="entry name" value="OB FOLD NUCLEIC ACID BINDING PROTEIN-RELATED"/>
    <property type="match status" value="1"/>
</dbReference>
<gene>
    <name evidence="2" type="ORF">L1994_10265</name>
</gene>
<dbReference type="GO" id="GO:0000724">
    <property type="term" value="P:double-strand break repair via homologous recombination"/>
    <property type="evidence" value="ECO:0007669"/>
    <property type="project" value="TreeGrafter"/>
</dbReference>
<keyword evidence="1" id="KW-0238">DNA-binding</keyword>
<protein>
    <submittedName>
        <fullName evidence="2">Nucleotide-binding protein</fullName>
    </submittedName>
</protein>
<evidence type="ECO:0000256" key="1">
    <source>
        <dbReference type="ARBA" id="ARBA00023125"/>
    </source>
</evidence>
<dbReference type="InterPro" id="IPR012340">
    <property type="entry name" value="NA-bd_OB-fold"/>
</dbReference>
<dbReference type="KEGG" id="manq:L1994_10265"/>